<keyword evidence="10" id="KW-0100">Branched-chain amino acid biosynthesis</keyword>
<evidence type="ECO:0000259" key="15">
    <source>
        <dbReference type="PROSITE" id="PS51671"/>
    </source>
</evidence>
<dbReference type="InterPro" id="IPR045865">
    <property type="entry name" value="ACT-like_dom_sf"/>
</dbReference>
<keyword evidence="17" id="KW-1185">Reference proteome</keyword>
<reference evidence="16 17" key="1">
    <citation type="submission" date="2016-10" db="EMBL/GenBank/DDBJ databases">
        <authorList>
            <person name="de Groot N.N."/>
        </authorList>
    </citation>
    <scope>NUCLEOTIDE SEQUENCE [LARGE SCALE GENOMIC DNA]</scope>
    <source>
        <strain evidence="16 17">DSM 20475</strain>
    </source>
</reference>
<dbReference type="Pfam" id="PF00291">
    <property type="entry name" value="PALP"/>
    <property type="match status" value="1"/>
</dbReference>
<dbReference type="STRING" id="2741.SAMN04489866_10431"/>
<evidence type="ECO:0000256" key="7">
    <source>
        <dbReference type="ARBA" id="ARBA00012096"/>
    </source>
</evidence>
<sequence>MSNPTFNFEAAARRIRQMLLPTPIIESSYFSTATNNHIFLKPENLQRTGAFKIRGASNKIFSLSDEERAHGLVTASAGNHAQGVACAAAFAKARAVVVMPETTPLIKVKRTKALGAEVRLVGTTYDDAAAEAMRLAKEEGLTMVHPFDDLAVIEGQGTIALELLRDLPDLDAILVPVGGGGLIAGIAACIASHKTDCWVIGVEPKNAASMRAAIRSGARVTLDDVSTIADGTAVKEAGVETYALCRRFVDDWLVVDDYELMEAFTETVEQHKLVVEPSGLLSVAAARKLPFANKQVACILSGGNVDMLMVASMINKGLRSRDRIFKFYLDLPDRPGELHRFTGILADLRANVISISHDRYSLTKRFSNIHVDVTVSTNGHRHVQEIKQALTQAGYTVHDVIE</sequence>
<dbReference type="SUPFAM" id="SSF55021">
    <property type="entry name" value="ACT-like"/>
    <property type="match status" value="1"/>
</dbReference>
<dbReference type="UniPathway" id="UPA00052">
    <property type="reaction ID" value="UER00507"/>
</dbReference>
<dbReference type="InterPro" id="IPR002912">
    <property type="entry name" value="ACT_dom"/>
</dbReference>
<dbReference type="GO" id="GO:0004794">
    <property type="term" value="F:threonine deaminase activity"/>
    <property type="evidence" value="ECO:0007669"/>
    <property type="project" value="UniProtKB-EC"/>
</dbReference>
<feature type="domain" description="ACT" evidence="15">
    <location>
        <begin position="326"/>
        <end position="402"/>
    </location>
</feature>
<dbReference type="InterPro" id="IPR036052">
    <property type="entry name" value="TrpB-like_PALP_sf"/>
</dbReference>
<evidence type="ECO:0000313" key="17">
    <source>
        <dbReference type="Proteomes" id="UP000198995"/>
    </source>
</evidence>
<keyword evidence="9" id="KW-0021">Allosteric enzyme</keyword>
<dbReference type="OrthoDB" id="9811476at2"/>
<dbReference type="GO" id="GO:0003941">
    <property type="term" value="F:L-serine ammonia-lyase activity"/>
    <property type="evidence" value="ECO:0007669"/>
    <property type="project" value="TreeGrafter"/>
</dbReference>
<evidence type="ECO:0000256" key="13">
    <source>
        <dbReference type="ARBA" id="ARBA00025527"/>
    </source>
</evidence>
<keyword evidence="10" id="KW-0028">Amino-acid biosynthesis</keyword>
<dbReference type="SUPFAM" id="SSF53686">
    <property type="entry name" value="Tryptophan synthase beta subunit-like PLP-dependent enzymes"/>
    <property type="match status" value="1"/>
</dbReference>
<evidence type="ECO:0000256" key="3">
    <source>
        <dbReference type="ARBA" id="ARBA00004810"/>
    </source>
</evidence>
<evidence type="ECO:0000256" key="14">
    <source>
        <dbReference type="ARBA" id="ARBA00031427"/>
    </source>
</evidence>
<dbReference type="Gene3D" id="3.40.50.1100">
    <property type="match status" value="2"/>
</dbReference>
<dbReference type="GO" id="GO:0006565">
    <property type="term" value="P:L-serine catabolic process"/>
    <property type="evidence" value="ECO:0007669"/>
    <property type="project" value="TreeGrafter"/>
</dbReference>
<evidence type="ECO:0000256" key="10">
    <source>
        <dbReference type="ARBA" id="ARBA00022624"/>
    </source>
</evidence>
<dbReference type="GO" id="GO:0009097">
    <property type="term" value="P:isoleucine biosynthetic process"/>
    <property type="evidence" value="ECO:0007669"/>
    <property type="project" value="UniProtKB-UniPathway"/>
</dbReference>
<comment type="subunit">
    <text evidence="6">In the native structure, TdcB is in a dimeric form, whereas in the TdcB-AMP complex, it exists in a tetrameric form (dimer of dimers).</text>
</comment>
<evidence type="ECO:0000256" key="4">
    <source>
        <dbReference type="ARBA" id="ARBA00004958"/>
    </source>
</evidence>
<evidence type="ECO:0000313" key="16">
    <source>
        <dbReference type="EMBL" id="SDD52671.1"/>
    </source>
</evidence>
<keyword evidence="10" id="KW-0412">Isoleucine biosynthesis</keyword>
<dbReference type="GO" id="GO:0030170">
    <property type="term" value="F:pyridoxal phosphate binding"/>
    <property type="evidence" value="ECO:0007669"/>
    <property type="project" value="InterPro"/>
</dbReference>
<dbReference type="InterPro" id="IPR001926">
    <property type="entry name" value="TrpB-like_PALP"/>
</dbReference>
<comment type="function">
    <text evidence="13">Catalyzes the anaerobic formation of alpha-ketobutyrate and ammonia from threonine in a two-step reaction. The first step involved a dehydration of threonine and a production of enamine intermediates (aminocrotonate), which tautomerizes to its imine form (iminobutyrate). Both intermediates are unstable and short-lived. The second step is the nonenzymatic hydrolysis of the enamine/imine intermediates to form 2-ketobutyrate and free ammonia. In the low water environment of the cell, the second step is accelerated by RidA.</text>
</comment>
<evidence type="ECO:0000256" key="5">
    <source>
        <dbReference type="ARBA" id="ARBA00010869"/>
    </source>
</evidence>
<proteinExistence type="inferred from homology"/>
<organism evidence="16 17">
    <name type="scientific">Peptococcus niger</name>
    <dbReference type="NCBI Taxonomy" id="2741"/>
    <lineage>
        <taxon>Bacteria</taxon>
        <taxon>Bacillati</taxon>
        <taxon>Bacillota</taxon>
        <taxon>Clostridia</taxon>
        <taxon>Eubacteriales</taxon>
        <taxon>Peptococcaceae</taxon>
        <taxon>Peptococcus</taxon>
    </lineage>
</organism>
<evidence type="ECO:0000256" key="9">
    <source>
        <dbReference type="ARBA" id="ARBA00022533"/>
    </source>
</evidence>
<dbReference type="CDD" id="cd04886">
    <property type="entry name" value="ACT_ThrD-II-like"/>
    <property type="match status" value="1"/>
</dbReference>
<dbReference type="EMBL" id="FNAF01000004">
    <property type="protein sequence ID" value="SDD52671.1"/>
    <property type="molecule type" value="Genomic_DNA"/>
</dbReference>
<dbReference type="PROSITE" id="PS51671">
    <property type="entry name" value="ACT"/>
    <property type="match status" value="1"/>
</dbReference>
<comment type="similarity">
    <text evidence="5">Belongs to the serine/threonine dehydratase family.</text>
</comment>
<accession>A0A1G6VGQ9</accession>
<evidence type="ECO:0000256" key="11">
    <source>
        <dbReference type="ARBA" id="ARBA00022898"/>
    </source>
</evidence>
<dbReference type="GO" id="GO:0070689">
    <property type="term" value="P:L-threonine catabolic process to propionate"/>
    <property type="evidence" value="ECO:0007669"/>
    <property type="project" value="UniProtKB-UniPathway"/>
</dbReference>
<gene>
    <name evidence="16" type="ORF">SAMN04489866_10431</name>
</gene>
<keyword evidence="12 16" id="KW-0456">Lyase</keyword>
<dbReference type="UniPathway" id="UPA00047">
    <property type="reaction ID" value="UER00054"/>
</dbReference>
<dbReference type="InterPro" id="IPR044561">
    <property type="entry name" value="ACT_ThrD-II-like"/>
</dbReference>
<evidence type="ECO:0000256" key="2">
    <source>
        <dbReference type="ARBA" id="ARBA00001933"/>
    </source>
</evidence>
<evidence type="ECO:0000256" key="6">
    <source>
        <dbReference type="ARBA" id="ARBA00011447"/>
    </source>
</evidence>
<protein>
    <recommendedName>
        <fullName evidence="8">L-threonine dehydratase catabolic TdcB</fullName>
        <ecNumber evidence="7">4.3.1.19</ecNumber>
    </recommendedName>
    <alternativeName>
        <fullName evidence="14">Threonine deaminase</fullName>
    </alternativeName>
</protein>
<dbReference type="PANTHER" id="PTHR48078:SF6">
    <property type="entry name" value="L-THREONINE DEHYDRATASE CATABOLIC TDCB"/>
    <property type="match status" value="1"/>
</dbReference>
<dbReference type="NCBIfam" id="TIGR01127">
    <property type="entry name" value="ilvA_1Cterm"/>
    <property type="match status" value="1"/>
</dbReference>
<evidence type="ECO:0000256" key="8">
    <source>
        <dbReference type="ARBA" id="ARBA00022248"/>
    </source>
</evidence>
<evidence type="ECO:0000256" key="1">
    <source>
        <dbReference type="ARBA" id="ARBA00001274"/>
    </source>
</evidence>
<dbReference type="FunFam" id="3.40.50.1100:FF:000007">
    <property type="entry name" value="L-threonine dehydratase catabolic TdcB"/>
    <property type="match status" value="1"/>
</dbReference>
<comment type="pathway">
    <text evidence="3">Amino-acid biosynthesis; L-isoleucine biosynthesis; 2-oxobutanoate from L-threonine: step 1/1.</text>
</comment>
<comment type="cofactor">
    <cofactor evidence="2">
        <name>pyridoxal 5'-phosphate</name>
        <dbReference type="ChEBI" id="CHEBI:597326"/>
    </cofactor>
</comment>
<dbReference type="PROSITE" id="PS00165">
    <property type="entry name" value="DEHYDRATASE_SER_THR"/>
    <property type="match status" value="1"/>
</dbReference>
<comment type="pathway">
    <text evidence="4">Amino-acid degradation; L-threonine degradation via propanoate pathway; propanoate from L-threonine: step 1/4.</text>
</comment>
<comment type="catalytic activity">
    <reaction evidence="1">
        <text>L-threonine = 2-oxobutanoate + NH4(+)</text>
        <dbReference type="Rhea" id="RHEA:22108"/>
        <dbReference type="ChEBI" id="CHEBI:16763"/>
        <dbReference type="ChEBI" id="CHEBI:28938"/>
        <dbReference type="ChEBI" id="CHEBI:57926"/>
        <dbReference type="EC" id="4.3.1.19"/>
    </reaction>
</comment>
<dbReference type="InterPro" id="IPR000634">
    <property type="entry name" value="Ser/Thr_deHydtase_PyrdxlP-BS"/>
</dbReference>
<dbReference type="RefSeq" id="WP_091791500.1">
    <property type="nucleotide sequence ID" value="NZ_FNAF01000004.1"/>
</dbReference>
<keyword evidence="11" id="KW-0663">Pyridoxal phosphate</keyword>
<name>A0A1G6VGQ9_PEPNI</name>
<dbReference type="Proteomes" id="UP000198995">
    <property type="component" value="Unassembled WGS sequence"/>
</dbReference>
<dbReference type="EC" id="4.3.1.19" evidence="7"/>
<dbReference type="PANTHER" id="PTHR48078">
    <property type="entry name" value="THREONINE DEHYDRATASE, MITOCHONDRIAL-RELATED"/>
    <property type="match status" value="1"/>
</dbReference>
<dbReference type="InterPro" id="IPR005789">
    <property type="entry name" value="Thr_deHydtase_catblc"/>
</dbReference>
<evidence type="ECO:0000256" key="12">
    <source>
        <dbReference type="ARBA" id="ARBA00023239"/>
    </source>
</evidence>
<dbReference type="InterPro" id="IPR050147">
    <property type="entry name" value="Ser/Thr_Dehydratase"/>
</dbReference>
<dbReference type="AlphaFoldDB" id="A0A1G6VGQ9"/>
<dbReference type="Gene3D" id="3.30.70.260">
    <property type="match status" value="1"/>
</dbReference>
<dbReference type="CDD" id="cd01562">
    <property type="entry name" value="Thr-dehyd"/>
    <property type="match status" value="1"/>
</dbReference>